<keyword evidence="4" id="KW-1185">Reference proteome</keyword>
<evidence type="ECO:0000313" key="4">
    <source>
        <dbReference type="Proteomes" id="UP001186944"/>
    </source>
</evidence>
<sequence length="694" mass="78827">MHGEKFHVNNDLEKGEKILKIKGLLKRNLSFLQHYLPFANSHSKDFITHRHWENFLSDSIKSELLSLTDEDLLTLPHTTKVDEMNDDIVKDHNEWEFKCDYFMKSPKVGEKSDIYSREMRNHSPDWIHSNLSSFVSEAQKHTLRRSGILSELSDLASRLGLSDNKDLVFISQYMDKKKSHEVEVMGDVCAALATVENVDMVVDLGSGKGYLSTHLALQHELTVLGVDAQTTNTAGASRRREVLTKQWAGLTRNAKVKNERGDSKKLGKKLKKKMRKLQDEREGRGNTADKGKVNENTNAAEVSEEVMFGVGNLFLDSNREDLTSEEQVDSDAYSIRSQKKEDGIDRQGELATHDCDPGRIEDKDEKVDDSCKGIDYSVYDKTAKHSKSDVKHDSEKAEASQKDKVAKLVASNKKASQHHFPVTLYIDTDTNLIEVIEQTLAANNLELPVRHKEGDITSNRDIKLMITGLHTCGGLGASTMRLFVTCEQAPVLCNVGCCYHLMEEEFVANPFTERTQEKGDEHAGFPMSAFLRNHRVGLGQYARSFASQAVTRRQQDTKLIAKQFPRIMLQAVLSDILGFTSDEWKGLRKLDQKCKDLPEYIHKAVHKLNLPVDQFSEERVKECLDKYVVYQEWFIAYFQLKLVLAPCIEAVVLLDRMLYLLEQDCIDDVMLVQLFDPVKSPRCHAIIAFKKGNQ</sequence>
<accession>A0AA88Y4Y9</accession>
<dbReference type="Gene3D" id="3.40.50.150">
    <property type="entry name" value="Vaccinia Virus protein VP39"/>
    <property type="match status" value="1"/>
</dbReference>
<evidence type="ECO:0000256" key="1">
    <source>
        <dbReference type="SAM" id="MobiDB-lite"/>
    </source>
</evidence>
<dbReference type="PANTHER" id="PTHR12496">
    <property type="entry name" value="CGI-41 METHYLTRANSFERASE"/>
    <property type="match status" value="1"/>
</dbReference>
<dbReference type="Proteomes" id="UP001186944">
    <property type="component" value="Unassembled WGS sequence"/>
</dbReference>
<feature type="compositionally biased region" description="Basic and acidic residues" evidence="1">
    <location>
        <begin position="338"/>
        <end position="367"/>
    </location>
</feature>
<feature type="compositionally biased region" description="Basic and acidic residues" evidence="1">
    <location>
        <begin position="276"/>
        <end position="293"/>
    </location>
</feature>
<name>A0AA88Y4Y9_PINIB</name>
<evidence type="ECO:0000259" key="2">
    <source>
        <dbReference type="Pfam" id="PF13679"/>
    </source>
</evidence>
<dbReference type="InterPro" id="IPR025714">
    <property type="entry name" value="Methyltranfer_dom"/>
</dbReference>
<organism evidence="3 4">
    <name type="scientific">Pinctada imbricata</name>
    <name type="common">Atlantic pearl-oyster</name>
    <name type="synonym">Pinctada martensii</name>
    <dbReference type="NCBI Taxonomy" id="66713"/>
    <lineage>
        <taxon>Eukaryota</taxon>
        <taxon>Metazoa</taxon>
        <taxon>Spiralia</taxon>
        <taxon>Lophotrochozoa</taxon>
        <taxon>Mollusca</taxon>
        <taxon>Bivalvia</taxon>
        <taxon>Autobranchia</taxon>
        <taxon>Pteriomorphia</taxon>
        <taxon>Pterioida</taxon>
        <taxon>Pterioidea</taxon>
        <taxon>Pteriidae</taxon>
        <taxon>Pinctada</taxon>
    </lineage>
</organism>
<feature type="compositionally biased region" description="Basic residues" evidence="1">
    <location>
        <begin position="266"/>
        <end position="275"/>
    </location>
</feature>
<feature type="region of interest" description="Disordered" evidence="1">
    <location>
        <begin position="321"/>
        <end position="367"/>
    </location>
</feature>
<proteinExistence type="predicted"/>
<dbReference type="InterPro" id="IPR052220">
    <property type="entry name" value="METTL25"/>
</dbReference>
<feature type="region of interest" description="Disordered" evidence="1">
    <location>
        <begin position="383"/>
        <end position="403"/>
    </location>
</feature>
<comment type="caution">
    <text evidence="3">The sequence shown here is derived from an EMBL/GenBank/DDBJ whole genome shotgun (WGS) entry which is preliminary data.</text>
</comment>
<protein>
    <recommendedName>
        <fullName evidence="2">Methyltransferase domain-containing protein</fullName>
    </recommendedName>
</protein>
<feature type="region of interest" description="Disordered" evidence="1">
    <location>
        <begin position="253"/>
        <end position="300"/>
    </location>
</feature>
<feature type="compositionally biased region" description="Basic and acidic residues" evidence="1">
    <location>
        <begin position="256"/>
        <end position="265"/>
    </location>
</feature>
<feature type="domain" description="Methyltransferase" evidence="2">
    <location>
        <begin position="177"/>
        <end position="504"/>
    </location>
</feature>
<dbReference type="Pfam" id="PF13679">
    <property type="entry name" value="Methyltransf_32"/>
    <property type="match status" value="1"/>
</dbReference>
<evidence type="ECO:0000313" key="3">
    <source>
        <dbReference type="EMBL" id="KAK3098162.1"/>
    </source>
</evidence>
<dbReference type="EMBL" id="VSWD01000007">
    <property type="protein sequence ID" value="KAK3098162.1"/>
    <property type="molecule type" value="Genomic_DNA"/>
</dbReference>
<dbReference type="PANTHER" id="PTHR12496:SF9">
    <property type="entry name" value="METHYLTRANSFERASE-LIKE PROTEIN 25-RELATED"/>
    <property type="match status" value="1"/>
</dbReference>
<reference evidence="3" key="1">
    <citation type="submission" date="2019-08" db="EMBL/GenBank/DDBJ databases">
        <title>The improved chromosome-level genome for the pearl oyster Pinctada fucata martensii using PacBio sequencing and Hi-C.</title>
        <authorList>
            <person name="Zheng Z."/>
        </authorList>
    </citation>
    <scope>NUCLEOTIDE SEQUENCE</scope>
    <source>
        <strain evidence="3">ZZ-2019</strain>
        <tissue evidence="3">Adductor muscle</tissue>
    </source>
</reference>
<dbReference type="SUPFAM" id="SSF53335">
    <property type="entry name" value="S-adenosyl-L-methionine-dependent methyltransferases"/>
    <property type="match status" value="1"/>
</dbReference>
<dbReference type="InterPro" id="IPR029063">
    <property type="entry name" value="SAM-dependent_MTases_sf"/>
</dbReference>
<dbReference type="AlphaFoldDB" id="A0AA88Y4Y9"/>
<gene>
    <name evidence="3" type="ORF">FSP39_016789</name>
</gene>